<dbReference type="RefSeq" id="WP_354365240.1">
    <property type="nucleotide sequence ID" value="NZ_JBEPLO010000012.1"/>
</dbReference>
<dbReference type="InterPro" id="IPR011733">
    <property type="entry name" value="CHP02185_IM"/>
</dbReference>
<reference evidence="2 3" key="1">
    <citation type="submission" date="2024-06" db="EMBL/GenBank/DDBJ databases">
        <title>Genomic Encyclopedia of Type Strains, Phase IV (KMG-IV): sequencing the most valuable type-strain genomes for metagenomic binning, comparative biology and taxonomic classification.</title>
        <authorList>
            <person name="Goeker M."/>
        </authorList>
    </citation>
    <scope>NUCLEOTIDE SEQUENCE [LARGE SCALE GENOMIC DNA]</scope>
    <source>
        <strain evidence="2 3">DSM 28303</strain>
    </source>
</reference>
<proteinExistence type="predicted"/>
<dbReference type="EMBL" id="JBEPLO010000012">
    <property type="protein sequence ID" value="MET3558188.1"/>
    <property type="molecule type" value="Genomic_DNA"/>
</dbReference>
<evidence type="ECO:0000313" key="2">
    <source>
        <dbReference type="EMBL" id="MET3558188.1"/>
    </source>
</evidence>
<keyword evidence="1" id="KW-0812">Transmembrane</keyword>
<dbReference type="NCBIfam" id="TIGR02185">
    <property type="entry name" value="Trep_Strep"/>
    <property type="match status" value="1"/>
</dbReference>
<protein>
    <submittedName>
        <fullName evidence="2">Energy-coupling factor transport system substrate-specific component</fullName>
    </submittedName>
</protein>
<keyword evidence="1" id="KW-1133">Transmembrane helix</keyword>
<name>A0ABV2FHZ5_9STRE</name>
<accession>A0ABV2FHZ5</accession>
<organism evidence="2 3">
    <name type="scientific">Streptococcus rupicaprae</name>
    <dbReference type="NCBI Taxonomy" id="759619"/>
    <lineage>
        <taxon>Bacteria</taxon>
        <taxon>Bacillati</taxon>
        <taxon>Bacillota</taxon>
        <taxon>Bacilli</taxon>
        <taxon>Lactobacillales</taxon>
        <taxon>Streptococcaceae</taxon>
        <taxon>Streptococcus</taxon>
    </lineage>
</organism>
<dbReference type="Pfam" id="PF09605">
    <property type="entry name" value="Trep_Strep"/>
    <property type="match status" value="1"/>
</dbReference>
<feature type="transmembrane region" description="Helical" evidence="1">
    <location>
        <begin position="9"/>
        <end position="31"/>
    </location>
</feature>
<evidence type="ECO:0000313" key="3">
    <source>
        <dbReference type="Proteomes" id="UP001549122"/>
    </source>
</evidence>
<feature type="transmembrane region" description="Helical" evidence="1">
    <location>
        <begin position="111"/>
        <end position="131"/>
    </location>
</feature>
<sequence length="191" mass="20995">MTSKELKQIGLFGVLYFLCVGVGTAVELIAVRSGNMILAPAFSGVTAGVTYMTLLHKVPKWGGITFLGLVMASFFFLSGHYLFSFLPNLICGLLADGVAKMGHYRSKWHNLVSYILFSLGNLGPILLMWFARDAYIQQLLKRGKDMAYVNRVMLDFSVETLLFLIGTVTVGALIGGLLGQYFVRKRVAKVA</sequence>
<comment type="caution">
    <text evidence="2">The sequence shown here is derived from an EMBL/GenBank/DDBJ whole genome shotgun (WGS) entry which is preliminary data.</text>
</comment>
<keyword evidence="1" id="KW-0472">Membrane</keyword>
<feature type="transmembrane region" description="Helical" evidence="1">
    <location>
        <begin position="161"/>
        <end position="183"/>
    </location>
</feature>
<evidence type="ECO:0000256" key="1">
    <source>
        <dbReference type="SAM" id="Phobius"/>
    </source>
</evidence>
<gene>
    <name evidence="2" type="ORF">ABID29_001308</name>
</gene>
<keyword evidence="3" id="KW-1185">Reference proteome</keyword>
<dbReference type="Proteomes" id="UP001549122">
    <property type="component" value="Unassembled WGS sequence"/>
</dbReference>
<feature type="transmembrane region" description="Helical" evidence="1">
    <location>
        <begin position="61"/>
        <end position="77"/>
    </location>
</feature>